<dbReference type="PANTHER" id="PTHR11629">
    <property type="entry name" value="VACUOLAR PROTON ATPASES"/>
    <property type="match status" value="1"/>
</dbReference>
<dbReference type="Pfam" id="PF01496">
    <property type="entry name" value="V_ATPase_I"/>
    <property type="match status" value="1"/>
</dbReference>
<dbReference type="GO" id="GO:0033179">
    <property type="term" value="C:proton-transporting V-type ATPase, V0 domain"/>
    <property type="evidence" value="ECO:0007669"/>
    <property type="project" value="InterPro"/>
</dbReference>
<proteinExistence type="inferred from homology"/>
<dbReference type="InterPro" id="IPR002490">
    <property type="entry name" value="V-ATPase_116kDa_su"/>
</dbReference>
<name>A0A657PKH8_9GAMM</name>
<evidence type="ECO:0000256" key="4">
    <source>
        <dbReference type="ARBA" id="ARBA00022692"/>
    </source>
</evidence>
<keyword evidence="6" id="KW-0406">Ion transport</keyword>
<keyword evidence="3" id="KW-0813">Transport</keyword>
<comment type="caution">
    <text evidence="9">The sequence shown here is derived from an EMBL/GenBank/DDBJ whole genome shotgun (WGS) entry which is preliminary data.</text>
</comment>
<dbReference type="Proteomes" id="UP000243361">
    <property type="component" value="Unassembled WGS sequence"/>
</dbReference>
<evidence type="ECO:0000256" key="1">
    <source>
        <dbReference type="ARBA" id="ARBA00004141"/>
    </source>
</evidence>
<evidence type="ECO:0000313" key="10">
    <source>
        <dbReference type="Proteomes" id="UP000243361"/>
    </source>
</evidence>
<comment type="subcellular location">
    <subcellularLocation>
        <location evidence="1">Membrane</location>
        <topology evidence="1">Multi-pass membrane protein</topology>
    </subcellularLocation>
</comment>
<keyword evidence="10" id="KW-1185">Reference proteome</keyword>
<feature type="transmembrane region" description="Helical" evidence="8">
    <location>
        <begin position="96"/>
        <end position="117"/>
    </location>
</feature>
<keyword evidence="5 8" id="KW-1133">Transmembrane helix</keyword>
<evidence type="ECO:0000256" key="8">
    <source>
        <dbReference type="SAM" id="Phobius"/>
    </source>
</evidence>
<evidence type="ECO:0000256" key="7">
    <source>
        <dbReference type="ARBA" id="ARBA00023136"/>
    </source>
</evidence>
<feature type="transmembrane region" description="Helical" evidence="8">
    <location>
        <begin position="41"/>
        <end position="62"/>
    </location>
</feature>
<evidence type="ECO:0000256" key="5">
    <source>
        <dbReference type="ARBA" id="ARBA00022989"/>
    </source>
</evidence>
<organism evidence="9 10">
    <name type="scientific">Candidatus Sedimenticola endophacoides</name>
    <dbReference type="NCBI Taxonomy" id="2548426"/>
    <lineage>
        <taxon>Bacteria</taxon>
        <taxon>Pseudomonadati</taxon>
        <taxon>Pseudomonadota</taxon>
        <taxon>Gammaproteobacteria</taxon>
        <taxon>Chromatiales</taxon>
        <taxon>Sedimenticolaceae</taxon>
        <taxon>Sedimenticola</taxon>
    </lineage>
</organism>
<accession>A0A657PKH8</accession>
<feature type="non-terminal residue" evidence="9">
    <location>
        <position position="1"/>
    </location>
</feature>
<keyword evidence="4 8" id="KW-0812">Transmembrane</keyword>
<feature type="transmembrane region" description="Helical" evidence="8">
    <location>
        <begin position="12"/>
        <end position="35"/>
    </location>
</feature>
<comment type="similarity">
    <text evidence="2">Belongs to the V-ATPase 116 kDa subunit family.</text>
</comment>
<dbReference type="GO" id="GO:0016471">
    <property type="term" value="C:vacuolar proton-transporting V-type ATPase complex"/>
    <property type="evidence" value="ECO:0007669"/>
    <property type="project" value="TreeGrafter"/>
</dbReference>
<dbReference type="EMBL" id="MUIE01000193">
    <property type="protein sequence ID" value="OQX34984.1"/>
    <property type="molecule type" value="Genomic_DNA"/>
</dbReference>
<evidence type="ECO:0000256" key="2">
    <source>
        <dbReference type="ARBA" id="ARBA00009904"/>
    </source>
</evidence>
<dbReference type="PANTHER" id="PTHR11629:SF63">
    <property type="entry name" value="V-TYPE PROTON ATPASE SUBUNIT A"/>
    <property type="match status" value="1"/>
</dbReference>
<evidence type="ECO:0000256" key="6">
    <source>
        <dbReference type="ARBA" id="ARBA00023065"/>
    </source>
</evidence>
<dbReference type="GO" id="GO:0051117">
    <property type="term" value="F:ATPase binding"/>
    <property type="evidence" value="ECO:0007669"/>
    <property type="project" value="TreeGrafter"/>
</dbReference>
<evidence type="ECO:0000256" key="3">
    <source>
        <dbReference type="ARBA" id="ARBA00022448"/>
    </source>
</evidence>
<sequence length="176" mass="18868">HNRLVEGDLHRALFDTNGLVSIILYLSVLGGVYGIYTQGAYGVATAVISIGALLTLLGFKLIETQASPGERMLVAFIETFETLTGYTSNTLSFLRVAAFSLNHVALAIAVFTLADMLEGTGHWLMIIAGNLFILILEGAIVTIQALRLEYYEGFSRFFSGDGLEFKPLKLSGGGGG</sequence>
<dbReference type="AlphaFoldDB" id="A0A657PKH8"/>
<protein>
    <submittedName>
        <fullName evidence="9">V-type ATP synthase subunit I</fullName>
    </submittedName>
</protein>
<evidence type="ECO:0000313" key="9">
    <source>
        <dbReference type="EMBL" id="OQX34984.1"/>
    </source>
</evidence>
<dbReference type="GO" id="GO:0007035">
    <property type="term" value="P:vacuolar acidification"/>
    <property type="evidence" value="ECO:0007669"/>
    <property type="project" value="TreeGrafter"/>
</dbReference>
<feature type="transmembrane region" description="Helical" evidence="8">
    <location>
        <begin position="123"/>
        <end position="146"/>
    </location>
</feature>
<keyword evidence="7 8" id="KW-0472">Membrane</keyword>
<reference evidence="9" key="1">
    <citation type="submission" date="2017-02" db="EMBL/GenBank/DDBJ databases">
        <title>Novel co-symbiosis in the unique lucinid bivalve Phacoides pectinatus.</title>
        <authorList>
            <person name="Lim S.J."/>
            <person name="Davis B.G."/>
            <person name="Gill D.E."/>
            <person name="Engel A.S."/>
            <person name="Anderson L.C."/>
            <person name="Campbell B.J."/>
        </authorList>
    </citation>
    <scope>NUCLEOTIDE SEQUENCE [LARGE SCALE GENOMIC DNA]</scope>
    <source>
        <strain evidence="9">LUC13016_P6</strain>
    </source>
</reference>
<dbReference type="GO" id="GO:0046961">
    <property type="term" value="F:proton-transporting ATPase activity, rotational mechanism"/>
    <property type="evidence" value="ECO:0007669"/>
    <property type="project" value="InterPro"/>
</dbReference>
<gene>
    <name evidence="9" type="ORF">B0D84_02850</name>
</gene>